<organism evidence="1 2">
    <name type="scientific">Aeromonas veronii</name>
    <dbReference type="NCBI Taxonomy" id="654"/>
    <lineage>
        <taxon>Bacteria</taxon>
        <taxon>Pseudomonadati</taxon>
        <taxon>Pseudomonadota</taxon>
        <taxon>Gammaproteobacteria</taxon>
        <taxon>Aeromonadales</taxon>
        <taxon>Aeromonadaceae</taxon>
        <taxon>Aeromonas</taxon>
    </lineage>
</organism>
<dbReference type="Proteomes" id="UP000267614">
    <property type="component" value="Chromosome"/>
</dbReference>
<dbReference type="InterPro" id="IPR009279">
    <property type="entry name" value="Portal_Mu"/>
</dbReference>
<gene>
    <name evidence="1" type="ORF">EFI48_07525</name>
</gene>
<dbReference type="AlphaFoldDB" id="A0AAN1QCY9"/>
<accession>A0AAN1QCY9</accession>
<evidence type="ECO:0000313" key="1">
    <source>
        <dbReference type="EMBL" id="AYV36675.1"/>
    </source>
</evidence>
<dbReference type="RefSeq" id="WP_123172707.1">
    <property type="nucleotide sequence ID" value="NZ_CP033604.1"/>
</dbReference>
<proteinExistence type="predicted"/>
<dbReference type="EMBL" id="CP033604">
    <property type="protein sequence ID" value="AYV36675.1"/>
    <property type="molecule type" value="Genomic_DNA"/>
</dbReference>
<name>A0AAN1QCY9_AERVE</name>
<protein>
    <submittedName>
        <fullName evidence="1">DUF935 domain-containing protein</fullName>
    </submittedName>
</protein>
<reference evidence="1 2" key="1">
    <citation type="submission" date="2018-11" db="EMBL/GenBank/DDBJ databases">
        <title>Complete genome sequence of multidrug-resistant Aeromonas veronii strain MS-18-37.</title>
        <authorList>
            <person name="Abdelhamed H."/>
            <person name="Lawrence M."/>
            <person name="Waldbieser G."/>
        </authorList>
    </citation>
    <scope>NUCLEOTIDE SEQUENCE [LARGE SCALE GENOMIC DNA]</scope>
    <source>
        <strain evidence="1 2">MS-18-37</strain>
    </source>
</reference>
<sequence length="527" mass="58214">MGKIIDINGNPLRLEKEPQTENSAALAQLRRHYSEHPTVGLTPSRAAAALKEAEQGNLIAQCELAEDMEEKDAHLQSELGKRRRALLGVSWAIEPPRNATPVEKRDSEMIRELIEDFTWFDDAIFDATDAVLKGFCAQEFCGWELVEGLQLPKGIIWRDPAWFQTHPDDRNQLRLRDNSYEGVALNPFGWLLHKAKSKSGYLARTGLVRTLIWPFLFKNYSVRDLAEFLEIYGLPVRLGKYPEGATEKEKATLLQAVLSIGHNAGGIIPRGMEIEFQNAASGQADPFVVMMEWCERSMSKAILGGTLTSQADGKSSTNALGNVHNEVRQEVRDADLRQLAATLTRDLVYPLYALNGKSYQGPRRSPRLEFDVTEPEDMQQLAGPLRTLVSIGMKIPTQWVYDKLQIPVPTAQEEVLAIQDNRGATGEAELKARLTRQGLATLAANKAAQGDNNDAQLARLQAEAAPLLAGMTDAVQTLVMQATTLEEIRDGLLALEPALSHDELGGLMAQAIAASELLGMLEMEEGR</sequence>
<dbReference type="Pfam" id="PF06074">
    <property type="entry name" value="Portal_Mu"/>
    <property type="match status" value="1"/>
</dbReference>
<evidence type="ECO:0000313" key="2">
    <source>
        <dbReference type="Proteomes" id="UP000267614"/>
    </source>
</evidence>